<dbReference type="PANTHER" id="PTHR28013:SF3">
    <property type="entry name" value="PROTEIN DCV1-RELATED"/>
    <property type="match status" value="1"/>
</dbReference>
<feature type="compositionally biased region" description="Low complexity" evidence="5">
    <location>
        <begin position="599"/>
        <end position="614"/>
    </location>
</feature>
<reference evidence="8 9" key="1">
    <citation type="submission" date="2024-04" db="EMBL/GenBank/DDBJ databases">
        <title>Phyllosticta paracitricarpa is synonymous to the EU quarantine fungus P. citricarpa based on phylogenomic analyses.</title>
        <authorList>
            <consortium name="Lawrence Berkeley National Laboratory"/>
            <person name="Van Ingen-Buijs V.A."/>
            <person name="Van Westerhoven A.C."/>
            <person name="Haridas S."/>
            <person name="Skiadas P."/>
            <person name="Martin F."/>
            <person name="Groenewald J.Z."/>
            <person name="Crous P.W."/>
            <person name="Seidl M.F."/>
        </authorList>
    </citation>
    <scope>NUCLEOTIDE SEQUENCE [LARGE SCALE GENOMIC DNA]</scope>
    <source>
        <strain evidence="8 9">CBS 123371</strain>
    </source>
</reference>
<evidence type="ECO:0000256" key="1">
    <source>
        <dbReference type="ARBA" id="ARBA00004141"/>
    </source>
</evidence>
<feature type="compositionally biased region" description="Gly residues" evidence="5">
    <location>
        <begin position="331"/>
        <end position="353"/>
    </location>
</feature>
<feature type="chain" id="PRO_5045437830" evidence="7">
    <location>
        <begin position="35"/>
        <end position="770"/>
    </location>
</feature>
<organism evidence="8 9">
    <name type="scientific">Phyllosticta citriasiana</name>
    <dbReference type="NCBI Taxonomy" id="595635"/>
    <lineage>
        <taxon>Eukaryota</taxon>
        <taxon>Fungi</taxon>
        <taxon>Dikarya</taxon>
        <taxon>Ascomycota</taxon>
        <taxon>Pezizomycotina</taxon>
        <taxon>Dothideomycetes</taxon>
        <taxon>Dothideomycetes incertae sedis</taxon>
        <taxon>Botryosphaeriales</taxon>
        <taxon>Phyllostictaceae</taxon>
        <taxon>Phyllosticta</taxon>
    </lineage>
</organism>
<dbReference type="InterPro" id="IPR009571">
    <property type="entry name" value="SUR7/Rim9-like_fungi"/>
</dbReference>
<comment type="subcellular location">
    <subcellularLocation>
        <location evidence="1">Membrane</location>
        <topology evidence="1">Multi-pass membrane protein</topology>
    </subcellularLocation>
</comment>
<sequence>MTMLLRPATPLSIIFFAAFVLLLLSTLSTPVVKAIPLAKFNGIDFGVFGYCKGSDCSGMGVGYTADSTLFSSSTDGDFDLPSGARHTLSAILVVHPVAAFLSLVCFALAVAAHFHSPSHSSRYLMGLLVLTFPTLLVSLLAFLVDILLFVPHMAYGGWLVLAATIIIAVGAVMTCAMRRTLVSRKARKKRIEEHAEMNGQNYYANRMQPPPVTGTIVTEDPNLPRAESPPPMASMSPSDKVGPDFATFEMQKTSMDDRTPLNPKNGSVRSSSTENMDRNPGRYYGEAPPMPGPPRDQYGHPLRHQGSNGTMQSAGRGGAPPPFYGPSPSRGRGGYPPRGRGGFPPRGRGGPPGMRGPPPPGWNGPGGRGMGPPGMAMGPPPGRGGRGGGGPPPYQNRLYGYPAPNGRGPPPGAYDGAPYYQGQEHPGMMSGPENGPIGQAVEMDARVGTPKQNVNNYGLRDSDDDLRGMIGLQQGNFNGDDKPQRQDSQSTGKMSPTSDYSHPSHPSSVYVPPRRNWTEDESPPPINPMVRNGQESSPEESPQEARGLSPIAASPISEHPAEISAALPNTSKSSPRPGHARQPSRDNYVEDMDPRFTENNPNNAQNSNNLPSALMPGYSPNRSQNTSPMVPSPLNVGNAPPSPLPPPQMVTADDFPEFDGPRSPGGDSDASHFTSISQRGVNPNWQPPQMSGPRPGYGYAPPRRPKPEEAVLDANPEFSLPGVPAPGRTRDVRNAMRGGRGGGRGLPPGAAASGGVNIGGTGGSRYPGAL</sequence>
<evidence type="ECO:0000256" key="4">
    <source>
        <dbReference type="ARBA" id="ARBA00023136"/>
    </source>
</evidence>
<feature type="compositionally biased region" description="Low complexity" evidence="5">
    <location>
        <begin position="692"/>
        <end position="701"/>
    </location>
</feature>
<protein>
    <submittedName>
        <fullName evidence="8">SUR7/PalI family-domain-containing protein</fullName>
    </submittedName>
</protein>
<evidence type="ECO:0000256" key="6">
    <source>
        <dbReference type="SAM" id="Phobius"/>
    </source>
</evidence>
<feature type="compositionally biased region" description="Polar residues" evidence="5">
    <location>
        <begin position="262"/>
        <end position="274"/>
    </location>
</feature>
<evidence type="ECO:0000256" key="7">
    <source>
        <dbReference type="SAM" id="SignalP"/>
    </source>
</evidence>
<dbReference type="Pfam" id="PF06687">
    <property type="entry name" value="SUR7"/>
    <property type="match status" value="1"/>
</dbReference>
<accession>A0ABR1KKT6</accession>
<feature type="compositionally biased region" description="Polar residues" evidence="5">
    <location>
        <begin position="620"/>
        <end position="629"/>
    </location>
</feature>
<feature type="region of interest" description="Disordered" evidence="5">
    <location>
        <begin position="213"/>
        <end position="770"/>
    </location>
</feature>
<feature type="compositionally biased region" description="Low complexity" evidence="5">
    <location>
        <begin position="495"/>
        <end position="513"/>
    </location>
</feature>
<name>A0ABR1KKT6_9PEZI</name>
<keyword evidence="7" id="KW-0732">Signal</keyword>
<feature type="compositionally biased region" description="Polar residues" evidence="5">
    <location>
        <begin position="671"/>
        <end position="689"/>
    </location>
</feature>
<keyword evidence="2 6" id="KW-0812">Transmembrane</keyword>
<feature type="compositionally biased region" description="Gly residues" evidence="5">
    <location>
        <begin position="363"/>
        <end position="372"/>
    </location>
</feature>
<feature type="compositionally biased region" description="Low complexity" evidence="5">
    <location>
        <begin position="413"/>
        <end position="423"/>
    </location>
</feature>
<keyword evidence="9" id="KW-1185">Reference proteome</keyword>
<evidence type="ECO:0000313" key="9">
    <source>
        <dbReference type="Proteomes" id="UP001363622"/>
    </source>
</evidence>
<dbReference type="PANTHER" id="PTHR28013">
    <property type="entry name" value="PROTEIN DCV1-RELATED"/>
    <property type="match status" value="1"/>
</dbReference>
<feature type="transmembrane region" description="Helical" evidence="6">
    <location>
        <begin position="123"/>
        <end position="149"/>
    </location>
</feature>
<evidence type="ECO:0000256" key="3">
    <source>
        <dbReference type="ARBA" id="ARBA00022989"/>
    </source>
</evidence>
<feature type="transmembrane region" description="Helical" evidence="6">
    <location>
        <begin position="155"/>
        <end position="177"/>
    </location>
</feature>
<proteinExistence type="predicted"/>
<evidence type="ECO:0000313" key="8">
    <source>
        <dbReference type="EMBL" id="KAK7515718.1"/>
    </source>
</evidence>
<dbReference type="InterPro" id="IPR051380">
    <property type="entry name" value="pH-response_reg_palI/RIM9"/>
</dbReference>
<comment type="caution">
    <text evidence="8">The sequence shown here is derived from an EMBL/GenBank/DDBJ whole genome shotgun (WGS) entry which is preliminary data.</text>
</comment>
<keyword evidence="3 6" id="KW-1133">Transmembrane helix</keyword>
<dbReference type="Proteomes" id="UP001363622">
    <property type="component" value="Unassembled WGS sequence"/>
</dbReference>
<gene>
    <name evidence="8" type="ORF">IWZ03DRAFT_210326</name>
</gene>
<keyword evidence="4 6" id="KW-0472">Membrane</keyword>
<feature type="signal peptide" evidence="7">
    <location>
        <begin position="1"/>
        <end position="34"/>
    </location>
</feature>
<evidence type="ECO:0000256" key="5">
    <source>
        <dbReference type="SAM" id="MobiDB-lite"/>
    </source>
</evidence>
<feature type="transmembrane region" description="Helical" evidence="6">
    <location>
        <begin position="88"/>
        <end position="111"/>
    </location>
</feature>
<dbReference type="EMBL" id="JBBPHU010000007">
    <property type="protein sequence ID" value="KAK7515718.1"/>
    <property type="molecule type" value="Genomic_DNA"/>
</dbReference>
<feature type="compositionally biased region" description="Gly residues" evidence="5">
    <location>
        <begin position="756"/>
        <end position="770"/>
    </location>
</feature>
<feature type="compositionally biased region" description="Basic and acidic residues" evidence="5">
    <location>
        <begin position="583"/>
        <end position="596"/>
    </location>
</feature>
<evidence type="ECO:0000256" key="2">
    <source>
        <dbReference type="ARBA" id="ARBA00022692"/>
    </source>
</evidence>